<dbReference type="EMBL" id="SLUI01000017">
    <property type="protein sequence ID" value="TCL33588.1"/>
    <property type="molecule type" value="Genomic_DNA"/>
</dbReference>
<feature type="chain" id="PRO_5020645488" evidence="1">
    <location>
        <begin position="21"/>
        <end position="174"/>
    </location>
</feature>
<sequence>MKKILLICLALLLVQGVCLAKIKEGSDHFEGTYWYYVDYSRAASTMDFLNSSFIVFFRQGDVYDGKGFEIAFLRDDGYAIGDTIKMQIDDTIFTWETTVDSYRGAFVRRSFPLPENVYTALMNTKKNVAVRFYFYSLSGDFREDYVLPFKVIKEAQELFTKYVPKTDSPAQAAQ</sequence>
<dbReference type="AlphaFoldDB" id="A0A4R1PQ22"/>
<keyword evidence="3" id="KW-1185">Reference proteome</keyword>
<dbReference type="Proteomes" id="UP000295063">
    <property type="component" value="Unassembled WGS sequence"/>
</dbReference>
<evidence type="ECO:0000313" key="2">
    <source>
        <dbReference type="EMBL" id="TCL33588.1"/>
    </source>
</evidence>
<name>A0A4R1PQ22_9FIRM</name>
<protein>
    <submittedName>
        <fullName evidence="2">Uncharacterized protein</fullName>
    </submittedName>
</protein>
<accession>A0A4R1PQ22</accession>
<gene>
    <name evidence="2" type="ORF">EV210_11746</name>
</gene>
<feature type="signal peptide" evidence="1">
    <location>
        <begin position="1"/>
        <end position="20"/>
    </location>
</feature>
<comment type="caution">
    <text evidence="2">The sequence shown here is derived from an EMBL/GenBank/DDBJ whole genome shotgun (WGS) entry which is preliminary data.</text>
</comment>
<proteinExistence type="predicted"/>
<evidence type="ECO:0000256" key="1">
    <source>
        <dbReference type="SAM" id="SignalP"/>
    </source>
</evidence>
<dbReference type="RefSeq" id="WP_132083079.1">
    <property type="nucleotide sequence ID" value="NZ_SLUI01000017.1"/>
</dbReference>
<reference evidence="2 3" key="1">
    <citation type="submission" date="2019-03" db="EMBL/GenBank/DDBJ databases">
        <title>Genomic Encyclopedia of Type Strains, Phase IV (KMG-IV): sequencing the most valuable type-strain genomes for metagenomic binning, comparative biology and taxonomic classification.</title>
        <authorList>
            <person name="Goeker M."/>
        </authorList>
    </citation>
    <scope>NUCLEOTIDE SEQUENCE [LARGE SCALE GENOMIC DNA]</scope>
    <source>
        <strain evidence="2 3">DSM 15969</strain>
    </source>
</reference>
<keyword evidence="1" id="KW-0732">Signal</keyword>
<evidence type="ECO:0000313" key="3">
    <source>
        <dbReference type="Proteomes" id="UP000295063"/>
    </source>
</evidence>
<organism evidence="2 3">
    <name type="scientific">Anaerospora hongkongensis</name>
    <dbReference type="NCBI Taxonomy" id="244830"/>
    <lineage>
        <taxon>Bacteria</taxon>
        <taxon>Bacillati</taxon>
        <taxon>Bacillota</taxon>
        <taxon>Negativicutes</taxon>
        <taxon>Selenomonadales</taxon>
        <taxon>Sporomusaceae</taxon>
        <taxon>Anaerospora</taxon>
    </lineage>
</organism>